<dbReference type="SUPFAM" id="SSF55486">
    <property type="entry name" value="Metalloproteases ('zincins'), catalytic domain"/>
    <property type="match status" value="1"/>
</dbReference>
<feature type="compositionally biased region" description="Basic and acidic residues" evidence="1">
    <location>
        <begin position="52"/>
        <end position="61"/>
    </location>
</feature>
<feature type="region of interest" description="Disordered" evidence="1">
    <location>
        <begin position="435"/>
        <end position="494"/>
    </location>
</feature>
<proteinExistence type="predicted"/>
<sequence length="494" mass="52047">MRRTGSSSLQGAGGPAPQGAGVRPLPADRGSTQGLRVYRGGMSDVPFGFGPPDRDPERRDQSGSGAGNDPFGFGALFGGGAGGGTPEELLAKMPLFAELQKLMTWSGGPVNWDLARQGAISSLAAGSQPTSDAERTAVADALRLADLWLDQVTELPSGVDRPLAWSRVEWVEQTLPAWSSLIDPLAERVVGAMTSALPAEAAAMAGPLAGIMGRMGGLMFGAQVGQALGRLSGEVLSSSEIGIPLAPSGAGVLLPQNVAEFAAGLDRPADEVRLFLALREAATQRLFVHVPWLRQQLHDAVHAYARGIHVDREAIQRGIDEAMGSMGGIDPTNPEGIQALLGSGLLEPEETPEQQAALRRLETLLALVEGWVDSVVAQAAGDRLPGHGALAETMRRRRASGGPAEQTFATLVGLELRPRRLRDAATVWGAMAQQHGNAERDRLWSHPDLLPTSEDLDEPLDFVAHQGADDELRSLTADDAKKPETKDDGDDTGS</sequence>
<keyword evidence="2" id="KW-0378">Hydrolase</keyword>
<evidence type="ECO:0000256" key="1">
    <source>
        <dbReference type="SAM" id="MobiDB-lite"/>
    </source>
</evidence>
<dbReference type="PANTHER" id="PTHR39420:SF2">
    <property type="entry name" value="HYDROLASE"/>
    <property type="match status" value="1"/>
</dbReference>
<dbReference type="Gene3D" id="1.20.150.30">
    <property type="entry name" value="Zincin-like metallopeptidase, N-terminal domain"/>
    <property type="match status" value="1"/>
</dbReference>
<dbReference type="STRING" id="1137993.SAMN05660209_01210"/>
<gene>
    <name evidence="2" type="ORF">SAMN05660209_01210</name>
</gene>
<organism evidence="2 3">
    <name type="scientific">Geodermatophilus africanus</name>
    <dbReference type="NCBI Taxonomy" id="1137993"/>
    <lineage>
        <taxon>Bacteria</taxon>
        <taxon>Bacillati</taxon>
        <taxon>Actinomycetota</taxon>
        <taxon>Actinomycetes</taxon>
        <taxon>Geodermatophilales</taxon>
        <taxon>Geodermatophilaceae</taxon>
        <taxon>Geodermatophilus</taxon>
    </lineage>
</organism>
<dbReference type="InterPro" id="IPR042271">
    <property type="entry name" value="Zinicin_2_N"/>
</dbReference>
<dbReference type="AlphaFoldDB" id="A0A1H3EHC0"/>
<dbReference type="NCBIfam" id="TIGR03624">
    <property type="entry name" value="putative hydrolase"/>
    <property type="match status" value="1"/>
</dbReference>
<accession>A0A1H3EHC0</accession>
<feature type="region of interest" description="Disordered" evidence="1">
    <location>
        <begin position="1"/>
        <end position="78"/>
    </location>
</feature>
<keyword evidence="3" id="KW-1185">Reference proteome</keyword>
<evidence type="ECO:0000313" key="3">
    <source>
        <dbReference type="Proteomes" id="UP000198921"/>
    </source>
</evidence>
<dbReference type="EMBL" id="FNOT01000003">
    <property type="protein sequence ID" value="SDX77995.1"/>
    <property type="molecule type" value="Genomic_DNA"/>
</dbReference>
<protein>
    <submittedName>
        <fullName evidence="2">Putative hydrolase</fullName>
    </submittedName>
</protein>
<dbReference type="GO" id="GO:0016787">
    <property type="term" value="F:hydrolase activity"/>
    <property type="evidence" value="ECO:0007669"/>
    <property type="project" value="UniProtKB-KW"/>
</dbReference>
<dbReference type="Proteomes" id="UP000198921">
    <property type="component" value="Unassembled WGS sequence"/>
</dbReference>
<reference evidence="3" key="1">
    <citation type="submission" date="2016-10" db="EMBL/GenBank/DDBJ databases">
        <authorList>
            <person name="Varghese N."/>
            <person name="Submissions S."/>
        </authorList>
    </citation>
    <scope>NUCLEOTIDE SEQUENCE [LARGE SCALE GENOMIC DNA]</scope>
    <source>
        <strain evidence="3">DSM 45422</strain>
    </source>
</reference>
<name>A0A1H3EHC0_9ACTN</name>
<evidence type="ECO:0000313" key="2">
    <source>
        <dbReference type="EMBL" id="SDX77995.1"/>
    </source>
</evidence>
<dbReference type="PANTHER" id="PTHR39420">
    <property type="match status" value="1"/>
</dbReference>
<dbReference type="Pfam" id="PF10103">
    <property type="entry name" value="Zincin_2"/>
    <property type="match status" value="1"/>
</dbReference>
<dbReference type="InterPro" id="IPR018766">
    <property type="entry name" value="Zinicin_2"/>
</dbReference>
<feature type="compositionally biased region" description="Basic and acidic residues" evidence="1">
    <location>
        <begin position="467"/>
        <end position="486"/>
    </location>
</feature>